<evidence type="ECO:0000256" key="11">
    <source>
        <dbReference type="SAM" id="Phobius"/>
    </source>
</evidence>
<dbReference type="PANTHER" id="PTHR27004:SF203">
    <property type="entry name" value="LEUCINE-RICH REPEAT-CONTAINING N-TERMINAL PLANT-TYPE DOMAIN-CONTAINING PROTEIN"/>
    <property type="match status" value="1"/>
</dbReference>
<dbReference type="InterPro" id="IPR032675">
    <property type="entry name" value="LRR_dom_sf"/>
</dbReference>
<reference evidence="12 13" key="1">
    <citation type="journal article" date="2019" name="Genome Biol. Evol.">
        <title>Insights into the evolution of the New World diploid cottons (Gossypium, subgenus Houzingenia) based on genome sequencing.</title>
        <authorList>
            <person name="Grover C.E."/>
            <person name="Arick M.A. 2nd"/>
            <person name="Thrash A."/>
            <person name="Conover J.L."/>
            <person name="Sanders W.S."/>
            <person name="Peterson D.G."/>
            <person name="Frelichowski J.E."/>
            <person name="Scheffler J.A."/>
            <person name="Scheffler B.E."/>
            <person name="Wendel J.F."/>
        </authorList>
    </citation>
    <scope>NUCLEOTIDE SEQUENCE [LARGE SCALE GENOMIC DNA]</scope>
    <source>
        <strain evidence="12">8</strain>
        <tissue evidence="12">Leaf</tissue>
    </source>
</reference>
<evidence type="ECO:0000256" key="6">
    <source>
        <dbReference type="ARBA" id="ARBA00022737"/>
    </source>
</evidence>
<evidence type="ECO:0000256" key="3">
    <source>
        <dbReference type="ARBA" id="ARBA00022475"/>
    </source>
</evidence>
<evidence type="ECO:0000256" key="2">
    <source>
        <dbReference type="ARBA" id="ARBA00009592"/>
    </source>
</evidence>
<keyword evidence="5 11" id="KW-0812">Transmembrane</keyword>
<evidence type="ECO:0000256" key="9">
    <source>
        <dbReference type="ARBA" id="ARBA00023170"/>
    </source>
</evidence>
<keyword evidence="13" id="KW-1185">Reference proteome</keyword>
<accession>A0A7J9FQW5</accession>
<keyword evidence="9" id="KW-0675">Receptor</keyword>
<dbReference type="PANTHER" id="PTHR27004">
    <property type="entry name" value="RECEPTOR-LIKE PROTEIN 12 ISOFORM X1"/>
    <property type="match status" value="1"/>
</dbReference>
<evidence type="ECO:0000256" key="7">
    <source>
        <dbReference type="ARBA" id="ARBA00022989"/>
    </source>
</evidence>
<feature type="transmembrane region" description="Helical" evidence="11">
    <location>
        <begin position="71"/>
        <end position="96"/>
    </location>
</feature>
<comment type="similarity">
    <text evidence="2">Belongs to the RLP family.</text>
</comment>
<dbReference type="Proteomes" id="UP000593568">
    <property type="component" value="Unassembled WGS sequence"/>
</dbReference>
<comment type="subcellular location">
    <subcellularLocation>
        <location evidence="1">Cell membrane</location>
        <topology evidence="1">Single-pass type I membrane protein</topology>
    </subcellularLocation>
</comment>
<comment type="caution">
    <text evidence="12">The sequence shown here is derived from an EMBL/GenBank/DDBJ whole genome shotgun (WGS) entry which is preliminary data.</text>
</comment>
<evidence type="ECO:0000256" key="5">
    <source>
        <dbReference type="ARBA" id="ARBA00022692"/>
    </source>
</evidence>
<keyword evidence="10" id="KW-0325">Glycoprotein</keyword>
<dbReference type="AlphaFoldDB" id="A0A7J9FQW5"/>
<evidence type="ECO:0000256" key="10">
    <source>
        <dbReference type="ARBA" id="ARBA00023180"/>
    </source>
</evidence>
<dbReference type="Gene3D" id="3.80.10.10">
    <property type="entry name" value="Ribonuclease Inhibitor"/>
    <property type="match status" value="1"/>
</dbReference>
<evidence type="ECO:0000313" key="12">
    <source>
        <dbReference type="EMBL" id="MBA0787568.1"/>
    </source>
</evidence>
<gene>
    <name evidence="12" type="ORF">Gotri_026682</name>
</gene>
<evidence type="ECO:0000256" key="8">
    <source>
        <dbReference type="ARBA" id="ARBA00023136"/>
    </source>
</evidence>
<evidence type="ECO:0000256" key="4">
    <source>
        <dbReference type="ARBA" id="ARBA00022614"/>
    </source>
</evidence>
<keyword evidence="6" id="KW-0677">Repeat</keyword>
<protein>
    <submittedName>
        <fullName evidence="12">Uncharacterized protein</fullName>
    </submittedName>
</protein>
<sequence>MADPAFLSFLNVSENQLHGQILQGKQFNTFGNDSYEGNKGLYGFPVPKGCSNNKTAPSNVLEKDGSKANIAFGWEVVLIGYGCGVVFGMAMGCVIFQHEKGRRRKAKRLQSHQWMKKDLVGANDVQAFVLCLHNFLFCSLSECSDYGEKL</sequence>
<dbReference type="GO" id="GO:0005886">
    <property type="term" value="C:plasma membrane"/>
    <property type="evidence" value="ECO:0007669"/>
    <property type="project" value="UniProtKB-SubCell"/>
</dbReference>
<evidence type="ECO:0000256" key="1">
    <source>
        <dbReference type="ARBA" id="ARBA00004251"/>
    </source>
</evidence>
<keyword evidence="3" id="KW-1003">Cell membrane</keyword>
<keyword evidence="4" id="KW-0433">Leucine-rich repeat</keyword>
<dbReference type="EMBL" id="JABEZW010226105">
    <property type="protein sequence ID" value="MBA0787568.1"/>
    <property type="molecule type" value="Genomic_DNA"/>
</dbReference>
<keyword evidence="7 11" id="KW-1133">Transmembrane helix</keyword>
<organism evidence="12 13">
    <name type="scientific">Gossypium trilobum</name>
    <dbReference type="NCBI Taxonomy" id="34281"/>
    <lineage>
        <taxon>Eukaryota</taxon>
        <taxon>Viridiplantae</taxon>
        <taxon>Streptophyta</taxon>
        <taxon>Embryophyta</taxon>
        <taxon>Tracheophyta</taxon>
        <taxon>Spermatophyta</taxon>
        <taxon>Magnoliopsida</taxon>
        <taxon>eudicotyledons</taxon>
        <taxon>Gunneridae</taxon>
        <taxon>Pentapetalae</taxon>
        <taxon>rosids</taxon>
        <taxon>malvids</taxon>
        <taxon>Malvales</taxon>
        <taxon>Malvaceae</taxon>
        <taxon>Malvoideae</taxon>
        <taxon>Gossypium</taxon>
    </lineage>
</organism>
<feature type="non-terminal residue" evidence="12">
    <location>
        <position position="150"/>
    </location>
</feature>
<proteinExistence type="inferred from homology"/>
<keyword evidence="8 11" id="KW-0472">Membrane</keyword>
<name>A0A7J9FQW5_9ROSI</name>
<evidence type="ECO:0000313" key="13">
    <source>
        <dbReference type="Proteomes" id="UP000593568"/>
    </source>
</evidence>